<comment type="caution">
    <text evidence="3">The sequence shown here is derived from an EMBL/GenBank/DDBJ whole genome shotgun (WGS) entry which is preliminary data.</text>
</comment>
<dbReference type="Pfam" id="PF00535">
    <property type="entry name" value="Glycos_transf_2"/>
    <property type="match status" value="1"/>
</dbReference>
<dbReference type="STRING" id="1798384.A3D03_06690"/>
<evidence type="ECO:0000259" key="2">
    <source>
        <dbReference type="Pfam" id="PF00535"/>
    </source>
</evidence>
<keyword evidence="1" id="KW-0472">Membrane</keyword>
<keyword evidence="1" id="KW-0812">Transmembrane</keyword>
<keyword evidence="1" id="KW-1133">Transmembrane helix</keyword>
<dbReference type="Gene3D" id="3.90.550.10">
    <property type="entry name" value="Spore Coat Polysaccharide Biosynthesis Protein SpsA, Chain A"/>
    <property type="match status" value="1"/>
</dbReference>
<gene>
    <name evidence="3" type="ORF">A3D03_06690</name>
</gene>
<evidence type="ECO:0000256" key="1">
    <source>
        <dbReference type="SAM" id="Phobius"/>
    </source>
</evidence>
<evidence type="ECO:0000313" key="3">
    <source>
        <dbReference type="EMBL" id="OGG22355.1"/>
    </source>
</evidence>
<protein>
    <recommendedName>
        <fullName evidence="2">Glycosyltransferase 2-like domain-containing protein</fullName>
    </recommendedName>
</protein>
<accession>A0A1F6ACE0</accession>
<feature type="transmembrane region" description="Helical" evidence="1">
    <location>
        <begin position="234"/>
        <end position="256"/>
    </location>
</feature>
<dbReference type="InterPro" id="IPR029044">
    <property type="entry name" value="Nucleotide-diphossugar_trans"/>
</dbReference>
<dbReference type="PANTHER" id="PTHR43630:SF2">
    <property type="entry name" value="GLYCOSYLTRANSFERASE"/>
    <property type="match status" value="1"/>
</dbReference>
<organism evidence="3 4">
    <name type="scientific">Candidatus Gottesmanbacteria bacterium RIFCSPHIGHO2_02_FULL_40_13</name>
    <dbReference type="NCBI Taxonomy" id="1798384"/>
    <lineage>
        <taxon>Bacteria</taxon>
        <taxon>Candidatus Gottesmaniibacteriota</taxon>
    </lineage>
</organism>
<proteinExistence type="predicted"/>
<feature type="domain" description="Glycosyltransferase 2-like" evidence="2">
    <location>
        <begin position="7"/>
        <end position="142"/>
    </location>
</feature>
<dbReference type="PANTHER" id="PTHR43630">
    <property type="entry name" value="POLY-BETA-1,6-N-ACETYL-D-GLUCOSAMINE SYNTHASE"/>
    <property type="match status" value="1"/>
</dbReference>
<dbReference type="Proteomes" id="UP000177092">
    <property type="component" value="Unassembled WGS sequence"/>
</dbReference>
<sequence length="266" mass="31700">MTKRITFVINTCNEENNIKDCLESISWADEIIIVDAYSTDHTIKIARDFTNNIHYSKSTGYVETSRNFGISKAKSKWIFILDADERLPPEAKNILFNLIKIKNTNGFYIPRRNYISTNNYLKYGYFYPDWQLRLFKNYYKNRYSGIIHQQIKIFPRNIVKCSKFEIIHNYSRSKYSSFFSIKRLIPYILIESKDLLNKNVSIIELFSDAVLNLPRHFVRSFIYLNGYRDGYDGFRAAIIFGVYQSLIYYYAVYLIIKKRIYYSNNL</sequence>
<evidence type="ECO:0000313" key="4">
    <source>
        <dbReference type="Proteomes" id="UP000177092"/>
    </source>
</evidence>
<dbReference type="InterPro" id="IPR001173">
    <property type="entry name" value="Glyco_trans_2-like"/>
</dbReference>
<dbReference type="CDD" id="cd02511">
    <property type="entry name" value="Beta4Glucosyltransferase"/>
    <property type="match status" value="1"/>
</dbReference>
<dbReference type="SUPFAM" id="SSF53448">
    <property type="entry name" value="Nucleotide-diphospho-sugar transferases"/>
    <property type="match status" value="1"/>
</dbReference>
<name>A0A1F6ACE0_9BACT</name>
<dbReference type="EMBL" id="MFJN01000004">
    <property type="protein sequence ID" value="OGG22355.1"/>
    <property type="molecule type" value="Genomic_DNA"/>
</dbReference>
<reference evidence="3 4" key="1">
    <citation type="journal article" date="2016" name="Nat. Commun.">
        <title>Thousands of microbial genomes shed light on interconnected biogeochemical processes in an aquifer system.</title>
        <authorList>
            <person name="Anantharaman K."/>
            <person name="Brown C.T."/>
            <person name="Hug L.A."/>
            <person name="Sharon I."/>
            <person name="Castelle C.J."/>
            <person name="Probst A.J."/>
            <person name="Thomas B.C."/>
            <person name="Singh A."/>
            <person name="Wilkins M.J."/>
            <person name="Karaoz U."/>
            <person name="Brodie E.L."/>
            <person name="Williams K.H."/>
            <person name="Hubbard S.S."/>
            <person name="Banfield J.F."/>
        </authorList>
    </citation>
    <scope>NUCLEOTIDE SEQUENCE [LARGE SCALE GENOMIC DNA]</scope>
</reference>
<dbReference type="AlphaFoldDB" id="A0A1F6ACE0"/>